<dbReference type="GO" id="GO:0005886">
    <property type="term" value="C:plasma membrane"/>
    <property type="evidence" value="ECO:0007669"/>
    <property type="project" value="UniProtKB-SubCell"/>
</dbReference>
<dbReference type="RefSeq" id="WP_161863072.1">
    <property type="nucleotide sequence ID" value="NZ_CP046620.1"/>
</dbReference>
<dbReference type="KEGG" id="amaq:GO499_15770"/>
<comment type="similarity">
    <text evidence="3 10">Belongs to the major facilitator superfamily. Bcr/CmlA family.</text>
</comment>
<protein>
    <recommendedName>
        <fullName evidence="10">Bcr/CflA family efflux transporter</fullName>
    </recommendedName>
</protein>
<keyword evidence="6" id="KW-1003">Cell membrane</keyword>
<evidence type="ECO:0000256" key="4">
    <source>
        <dbReference type="ARBA" id="ARBA00007520"/>
    </source>
</evidence>
<feature type="transmembrane region" description="Helical" evidence="10">
    <location>
        <begin position="209"/>
        <end position="233"/>
    </location>
</feature>
<feature type="transmembrane region" description="Helical" evidence="10">
    <location>
        <begin position="367"/>
        <end position="388"/>
    </location>
</feature>
<feature type="transmembrane region" description="Helical" evidence="10">
    <location>
        <begin position="42"/>
        <end position="63"/>
    </location>
</feature>
<feature type="transmembrane region" description="Helical" evidence="10">
    <location>
        <begin position="245"/>
        <end position="263"/>
    </location>
</feature>
<accession>A0A6P1T4W6</accession>
<evidence type="ECO:0000256" key="2">
    <source>
        <dbReference type="ARBA" id="ARBA00004651"/>
    </source>
</evidence>
<feature type="transmembrane region" description="Helical" evidence="10">
    <location>
        <begin position="75"/>
        <end position="94"/>
    </location>
</feature>
<proteinExistence type="inferred from homology"/>
<dbReference type="InterPro" id="IPR004812">
    <property type="entry name" value="Efflux_drug-R_Bcr/CmlA"/>
</dbReference>
<dbReference type="AlphaFoldDB" id="A0A6P1T4W6"/>
<evidence type="ECO:0000256" key="8">
    <source>
        <dbReference type="ARBA" id="ARBA00022989"/>
    </source>
</evidence>
<dbReference type="InterPro" id="IPR001958">
    <property type="entry name" value="Tet-R_TetA/multi-R_MdtG-like"/>
</dbReference>
<sequence length="396" mass="41422">MPRTKTPPHLATLILLPAFSVLSLNMFLPSLANISADLGADYGLVSLAVAGYLAVTAIVQLVVGPLSDRIGRRPVLLAALTSFFVASVACSLAQDVRTFLIFRMLQGGIISGYALSLAIVRDTTSEREAAGLIGYISMTMAIAPMVGPMLGGLLDTAFGWRANFYLYAVLGLVLLVICWIDLGETRPARAEHGFAPPERFRTLLREPLFWAYSLCTAFSTGAFYIFLTGAPLVAASEFGVSTAQLGFFIGTITAGFMFGSFLSRRLAPKYEPTTMMLTGRLTACIGLAVGLLVMTAGFLTPIIFFGSTIFVGLGNGLTMPSSNTSAMSVRPSLAGSAAGLNGALVVASGAILTTLTGLVLPEEGGGVILHSLMLAASGAGLVSVLWAMRIKAENSA</sequence>
<keyword evidence="5 10" id="KW-0813">Transport</keyword>
<dbReference type="InterPro" id="IPR011701">
    <property type="entry name" value="MFS"/>
</dbReference>
<dbReference type="PROSITE" id="PS00216">
    <property type="entry name" value="SUGAR_TRANSPORT_1"/>
    <property type="match status" value="1"/>
</dbReference>
<keyword evidence="13" id="KW-1185">Reference proteome</keyword>
<evidence type="ECO:0000256" key="7">
    <source>
        <dbReference type="ARBA" id="ARBA00022692"/>
    </source>
</evidence>
<evidence type="ECO:0000313" key="13">
    <source>
        <dbReference type="Proteomes" id="UP000464495"/>
    </source>
</evidence>
<evidence type="ECO:0000256" key="6">
    <source>
        <dbReference type="ARBA" id="ARBA00022475"/>
    </source>
</evidence>
<dbReference type="CDD" id="cd17320">
    <property type="entry name" value="MFS_MdfA_MDR_like"/>
    <property type="match status" value="1"/>
</dbReference>
<keyword evidence="8 10" id="KW-1133">Transmembrane helix</keyword>
<dbReference type="NCBIfam" id="TIGR00710">
    <property type="entry name" value="efflux_Bcr_CflA"/>
    <property type="match status" value="1"/>
</dbReference>
<keyword evidence="7 10" id="KW-0812">Transmembrane</keyword>
<dbReference type="GO" id="GO:1990961">
    <property type="term" value="P:xenobiotic detoxification by transmembrane export across the plasma membrane"/>
    <property type="evidence" value="ECO:0007669"/>
    <property type="project" value="InterPro"/>
</dbReference>
<dbReference type="PANTHER" id="PTHR23501">
    <property type="entry name" value="MAJOR FACILITATOR SUPERFAMILY"/>
    <property type="match status" value="1"/>
</dbReference>
<dbReference type="EMBL" id="CP046620">
    <property type="protein sequence ID" value="QHQ36526.1"/>
    <property type="molecule type" value="Genomic_DNA"/>
</dbReference>
<dbReference type="InterPro" id="IPR005829">
    <property type="entry name" value="Sugar_transporter_CS"/>
</dbReference>
<feature type="transmembrane region" description="Helical" evidence="10">
    <location>
        <begin position="284"/>
        <end position="313"/>
    </location>
</feature>
<feature type="transmembrane region" description="Helical" evidence="10">
    <location>
        <begin position="132"/>
        <end position="152"/>
    </location>
</feature>
<dbReference type="InterPro" id="IPR020846">
    <property type="entry name" value="MFS_dom"/>
</dbReference>
<evidence type="ECO:0000256" key="3">
    <source>
        <dbReference type="ARBA" id="ARBA00006236"/>
    </source>
</evidence>
<name>A0A6P1T4W6_9RHOB</name>
<organism evidence="12 13">
    <name type="scientific">Algicella marina</name>
    <dbReference type="NCBI Taxonomy" id="2683284"/>
    <lineage>
        <taxon>Bacteria</taxon>
        <taxon>Pseudomonadati</taxon>
        <taxon>Pseudomonadota</taxon>
        <taxon>Alphaproteobacteria</taxon>
        <taxon>Rhodobacterales</taxon>
        <taxon>Paracoccaceae</taxon>
        <taxon>Algicella</taxon>
    </lineage>
</organism>
<dbReference type="GO" id="GO:0042910">
    <property type="term" value="F:xenobiotic transmembrane transporter activity"/>
    <property type="evidence" value="ECO:0007669"/>
    <property type="project" value="InterPro"/>
</dbReference>
<dbReference type="PROSITE" id="PS50850">
    <property type="entry name" value="MFS"/>
    <property type="match status" value="1"/>
</dbReference>
<gene>
    <name evidence="12" type="ORF">GO499_15770</name>
</gene>
<evidence type="ECO:0000256" key="10">
    <source>
        <dbReference type="RuleBase" id="RU365088"/>
    </source>
</evidence>
<keyword evidence="10" id="KW-0997">Cell inner membrane</keyword>
<feature type="transmembrane region" description="Helical" evidence="10">
    <location>
        <begin position="164"/>
        <end position="182"/>
    </location>
</feature>
<dbReference type="SUPFAM" id="SSF103473">
    <property type="entry name" value="MFS general substrate transporter"/>
    <property type="match status" value="1"/>
</dbReference>
<comment type="similarity">
    <text evidence="4">Belongs to the major facilitator superfamily. TCR/Tet family.</text>
</comment>
<evidence type="ECO:0000313" key="12">
    <source>
        <dbReference type="EMBL" id="QHQ36526.1"/>
    </source>
</evidence>
<keyword evidence="9 10" id="KW-0472">Membrane</keyword>
<feature type="transmembrane region" description="Helical" evidence="10">
    <location>
        <begin position="100"/>
        <end position="120"/>
    </location>
</feature>
<dbReference type="PRINTS" id="PR01035">
    <property type="entry name" value="TCRTETA"/>
</dbReference>
<dbReference type="Gene3D" id="1.20.1720.10">
    <property type="entry name" value="Multidrug resistance protein D"/>
    <property type="match status" value="1"/>
</dbReference>
<comment type="function">
    <text evidence="1">Resistance to tetracycline by an active tetracycline efflux. This is an energy-dependent process that decreases the accumulation of the antibiotic in whole cells. This protein functions as a metal-tetracycline/H(+) antiporter.</text>
</comment>
<evidence type="ECO:0000256" key="5">
    <source>
        <dbReference type="ARBA" id="ARBA00022448"/>
    </source>
</evidence>
<evidence type="ECO:0000256" key="1">
    <source>
        <dbReference type="ARBA" id="ARBA00003279"/>
    </source>
</evidence>
<comment type="subcellular location">
    <subcellularLocation>
        <location evidence="10">Cell inner membrane</location>
        <topology evidence="10">Multi-pass membrane protein</topology>
    </subcellularLocation>
    <subcellularLocation>
        <location evidence="2">Cell membrane</location>
        <topology evidence="2">Multi-pass membrane protein</topology>
    </subcellularLocation>
</comment>
<dbReference type="InterPro" id="IPR036259">
    <property type="entry name" value="MFS_trans_sf"/>
</dbReference>
<evidence type="ECO:0000256" key="9">
    <source>
        <dbReference type="ARBA" id="ARBA00023136"/>
    </source>
</evidence>
<feature type="transmembrane region" description="Helical" evidence="10">
    <location>
        <begin position="333"/>
        <end position="360"/>
    </location>
</feature>
<feature type="domain" description="Major facilitator superfamily (MFS) profile" evidence="11">
    <location>
        <begin position="9"/>
        <end position="395"/>
    </location>
</feature>
<dbReference type="Pfam" id="PF07690">
    <property type="entry name" value="MFS_1"/>
    <property type="match status" value="1"/>
</dbReference>
<reference evidence="12 13" key="1">
    <citation type="submission" date="2019-12" db="EMBL/GenBank/DDBJ databases">
        <title>Complete genome sequence of Algicella marina strain 9Alg 56(T) isolated from the red alga Tichocarpus crinitus.</title>
        <authorList>
            <person name="Kim S.-G."/>
            <person name="Nedashkovskaya O.I."/>
        </authorList>
    </citation>
    <scope>NUCLEOTIDE SEQUENCE [LARGE SCALE GENOMIC DNA]</scope>
    <source>
        <strain evidence="12 13">9Alg 56</strain>
    </source>
</reference>
<comment type="caution">
    <text evidence="10">Lacks conserved residue(s) required for the propagation of feature annotation.</text>
</comment>
<dbReference type="Proteomes" id="UP000464495">
    <property type="component" value="Chromosome"/>
</dbReference>
<evidence type="ECO:0000259" key="11">
    <source>
        <dbReference type="PROSITE" id="PS50850"/>
    </source>
</evidence>
<dbReference type="PANTHER" id="PTHR23501:SF191">
    <property type="entry name" value="VACUOLAR BASIC AMINO ACID TRANSPORTER 4"/>
    <property type="match status" value="1"/>
</dbReference>